<accession>A0A9D2L686</accession>
<dbReference type="EMBL" id="DWYS01000028">
    <property type="protein sequence ID" value="HJB06656.1"/>
    <property type="molecule type" value="Genomic_DNA"/>
</dbReference>
<sequence>MSEKLEKILGEIEENKHIVEIFGRGVYFVPLEATKQIIRKHMNDGWIPVEREAPPTGKRLQAKIKHHEWIADYDNDWVPEEERTRHPEYTEICEIVCVDGIWRYMCKEDGYELSEAYINPQKDISVPIDEIIAWRPLPEPYQPEATEAQRPEWKDRMLHAFLGGHGGKRLNV</sequence>
<proteinExistence type="predicted"/>
<evidence type="ECO:0000313" key="1">
    <source>
        <dbReference type="EMBL" id="HJB06656.1"/>
    </source>
</evidence>
<protein>
    <recommendedName>
        <fullName evidence="3">DUF551 domain-containing protein</fullName>
    </recommendedName>
</protein>
<dbReference type="Proteomes" id="UP000886804">
    <property type="component" value="Unassembled WGS sequence"/>
</dbReference>
<reference evidence="1" key="1">
    <citation type="journal article" date="2021" name="PeerJ">
        <title>Extensive microbial diversity within the chicken gut microbiome revealed by metagenomics and culture.</title>
        <authorList>
            <person name="Gilroy R."/>
            <person name="Ravi A."/>
            <person name="Getino M."/>
            <person name="Pursley I."/>
            <person name="Horton D.L."/>
            <person name="Alikhan N.F."/>
            <person name="Baker D."/>
            <person name="Gharbi K."/>
            <person name="Hall N."/>
            <person name="Watson M."/>
            <person name="Adriaenssens E.M."/>
            <person name="Foster-Nyarko E."/>
            <person name="Jarju S."/>
            <person name="Secka A."/>
            <person name="Antonio M."/>
            <person name="Oren A."/>
            <person name="Chaudhuri R.R."/>
            <person name="La Ragione R."/>
            <person name="Hildebrand F."/>
            <person name="Pallen M.J."/>
        </authorList>
    </citation>
    <scope>NUCLEOTIDE SEQUENCE</scope>
    <source>
        <strain evidence="1">CHK188-4685</strain>
    </source>
</reference>
<name>A0A9D2L686_9FIRM</name>
<dbReference type="AlphaFoldDB" id="A0A9D2L686"/>
<gene>
    <name evidence="1" type="ORF">H9716_02185</name>
</gene>
<comment type="caution">
    <text evidence="1">The sequence shown here is derived from an EMBL/GenBank/DDBJ whole genome shotgun (WGS) entry which is preliminary data.</text>
</comment>
<evidence type="ECO:0000313" key="2">
    <source>
        <dbReference type="Proteomes" id="UP000886804"/>
    </source>
</evidence>
<reference evidence="1" key="2">
    <citation type="submission" date="2021-04" db="EMBL/GenBank/DDBJ databases">
        <authorList>
            <person name="Gilroy R."/>
        </authorList>
    </citation>
    <scope>NUCLEOTIDE SEQUENCE</scope>
    <source>
        <strain evidence="1">CHK188-4685</strain>
    </source>
</reference>
<organism evidence="1 2">
    <name type="scientific">Candidatus Enterocloster faecavium</name>
    <dbReference type="NCBI Taxonomy" id="2838560"/>
    <lineage>
        <taxon>Bacteria</taxon>
        <taxon>Bacillati</taxon>
        <taxon>Bacillota</taxon>
        <taxon>Clostridia</taxon>
        <taxon>Lachnospirales</taxon>
        <taxon>Lachnospiraceae</taxon>
        <taxon>Enterocloster</taxon>
    </lineage>
</organism>
<evidence type="ECO:0008006" key="3">
    <source>
        <dbReference type="Google" id="ProtNLM"/>
    </source>
</evidence>